<proteinExistence type="inferred from homology"/>
<dbReference type="Gene3D" id="1.10.287.470">
    <property type="entry name" value="Helix hairpin bin"/>
    <property type="match status" value="1"/>
</dbReference>
<evidence type="ECO:0000256" key="1">
    <source>
        <dbReference type="ARBA" id="ARBA00004519"/>
    </source>
</evidence>
<evidence type="ECO:0000259" key="6">
    <source>
        <dbReference type="Pfam" id="PF25917"/>
    </source>
</evidence>
<dbReference type="eggNOG" id="COG0845">
    <property type="taxonomic scope" value="Bacteria"/>
</dbReference>
<comment type="similarity">
    <text evidence="2">Belongs to the membrane fusion protein (MFP) (TC 8.A.1) family.</text>
</comment>
<dbReference type="FunFam" id="2.40.420.20:FF:000001">
    <property type="entry name" value="Efflux RND transporter periplasmic adaptor subunit"/>
    <property type="match status" value="1"/>
</dbReference>
<evidence type="ECO:0000256" key="3">
    <source>
        <dbReference type="SAM" id="MobiDB-lite"/>
    </source>
</evidence>
<feature type="chain" id="PRO_5001863070" evidence="4">
    <location>
        <begin position="25"/>
        <end position="399"/>
    </location>
</feature>
<evidence type="ECO:0000259" key="7">
    <source>
        <dbReference type="Pfam" id="PF25944"/>
    </source>
</evidence>
<organism evidence="9 10">
    <name type="scientific">Photobacterium aphoticum</name>
    <dbReference type="NCBI Taxonomy" id="754436"/>
    <lineage>
        <taxon>Bacteria</taxon>
        <taxon>Pseudomonadati</taxon>
        <taxon>Pseudomonadota</taxon>
        <taxon>Gammaproteobacteria</taxon>
        <taxon>Vibrionales</taxon>
        <taxon>Vibrionaceae</taxon>
        <taxon>Photobacterium</taxon>
    </lineage>
</organism>
<dbReference type="AlphaFoldDB" id="A0A090QL89"/>
<dbReference type="InterPro" id="IPR058624">
    <property type="entry name" value="MdtA-like_HH"/>
</dbReference>
<dbReference type="PANTHER" id="PTHR30158:SF3">
    <property type="entry name" value="MULTIDRUG EFFLUX PUMP SUBUNIT ACRA-RELATED"/>
    <property type="match status" value="1"/>
</dbReference>
<dbReference type="STRING" id="754436.JCM19237_5477"/>
<comment type="subcellular location">
    <subcellularLocation>
        <location evidence="1">Cell inner membrane</location>
        <topology evidence="1">Lipid-anchor</topology>
    </subcellularLocation>
</comment>
<dbReference type="EMBL" id="BBMN01000001">
    <property type="protein sequence ID" value="GAL02584.1"/>
    <property type="molecule type" value="Genomic_DNA"/>
</dbReference>
<feature type="domain" description="Multidrug resistance protein MdtA-like C-terminal permuted SH3" evidence="8">
    <location>
        <begin position="306"/>
        <end position="366"/>
    </location>
</feature>
<evidence type="ECO:0000259" key="5">
    <source>
        <dbReference type="Pfam" id="PF25876"/>
    </source>
</evidence>
<dbReference type="InterPro" id="IPR058625">
    <property type="entry name" value="MdtA-like_BSH"/>
</dbReference>
<dbReference type="GO" id="GO:0005886">
    <property type="term" value="C:plasma membrane"/>
    <property type="evidence" value="ECO:0007669"/>
    <property type="project" value="UniProtKB-SubCell"/>
</dbReference>
<accession>A0A090QL89</accession>
<comment type="caution">
    <text evidence="9">The sequence shown here is derived from an EMBL/GenBank/DDBJ whole genome shotgun (WGS) entry which is preliminary data.</text>
</comment>
<feature type="region of interest" description="Disordered" evidence="3">
    <location>
        <begin position="373"/>
        <end position="399"/>
    </location>
</feature>
<evidence type="ECO:0000256" key="4">
    <source>
        <dbReference type="SAM" id="SignalP"/>
    </source>
</evidence>
<dbReference type="Proteomes" id="UP000029227">
    <property type="component" value="Unassembled WGS sequence"/>
</dbReference>
<dbReference type="Pfam" id="PF25967">
    <property type="entry name" value="RND-MFP_C"/>
    <property type="match status" value="1"/>
</dbReference>
<feature type="compositionally biased region" description="Polar residues" evidence="3">
    <location>
        <begin position="382"/>
        <end position="399"/>
    </location>
</feature>
<dbReference type="NCBIfam" id="TIGR01730">
    <property type="entry name" value="RND_mfp"/>
    <property type="match status" value="1"/>
</dbReference>
<dbReference type="SUPFAM" id="SSF111369">
    <property type="entry name" value="HlyD-like secretion proteins"/>
    <property type="match status" value="1"/>
</dbReference>
<dbReference type="InterPro" id="IPR006143">
    <property type="entry name" value="RND_pump_MFP"/>
</dbReference>
<dbReference type="InterPro" id="IPR058626">
    <property type="entry name" value="MdtA-like_b-barrel"/>
</dbReference>
<dbReference type="Pfam" id="PF25876">
    <property type="entry name" value="HH_MFP_RND"/>
    <property type="match status" value="1"/>
</dbReference>
<dbReference type="GO" id="GO:0022857">
    <property type="term" value="F:transmembrane transporter activity"/>
    <property type="evidence" value="ECO:0007669"/>
    <property type="project" value="InterPro"/>
</dbReference>
<evidence type="ECO:0000256" key="2">
    <source>
        <dbReference type="ARBA" id="ARBA00009477"/>
    </source>
</evidence>
<gene>
    <name evidence="9" type="ORF">JCM19237_5477</name>
</gene>
<reference evidence="9 10" key="1">
    <citation type="journal article" date="2014" name="Genome Announc.">
        <title>Draft Genome Sequences of Two Vibrionaceae Species, Vibrio ponticus C121 and Photobacterium aphoticum C119, Isolated as Coral Reef Microbiota.</title>
        <authorList>
            <person name="Al-saari N."/>
            <person name="Meirelles P.M."/>
            <person name="Mino S."/>
            <person name="Suda W."/>
            <person name="Oshima K."/>
            <person name="Hattori M."/>
            <person name="Ohkuma M."/>
            <person name="Thompson F.L."/>
            <person name="Gomez-Gil B."/>
            <person name="Sawabe T."/>
            <person name="Sawabe T."/>
        </authorList>
    </citation>
    <scope>NUCLEOTIDE SEQUENCE [LARGE SCALE GENOMIC DNA]</scope>
    <source>
        <strain evidence="9 10">JCM 19237</strain>
    </source>
</reference>
<feature type="domain" description="Multidrug resistance protein MdtA-like barrel-sandwich hybrid" evidence="6">
    <location>
        <begin position="66"/>
        <end position="207"/>
    </location>
</feature>
<dbReference type="GO" id="GO:0046677">
    <property type="term" value="P:response to antibiotic"/>
    <property type="evidence" value="ECO:0007669"/>
    <property type="project" value="TreeGrafter"/>
</dbReference>
<keyword evidence="4" id="KW-0732">Signal</keyword>
<evidence type="ECO:0000313" key="9">
    <source>
        <dbReference type="EMBL" id="GAL02584.1"/>
    </source>
</evidence>
<sequence length="399" mass="43514">MINLSALKRLSLAMVWLSTGVLQGCEDTAAPAAKGPQYDIGYITINTQQVVLNDEMPGRTLASFEAEVRPQVGGIILRQLFEEGTMVKQGQPLYQIDPAPFQLQLDQAQSDLRKTIANQSTARNRAERYRRLVRERAVSQQDYDDAVATYQEAQSDVASAKAAVENAKINLNYTRVYSPIAGRAGRSTVTAGALVTANQSAPLVTVQTYNPMYVDLTASSTELLKFRRELAQGQFTRTQGESKNITLFLEDGTTYDHRGAILFSDVNIDETTGSFVLRVTFPNPDQILLPGMFVRASLPRGVMDKAILIPAKALSRTPKGDAQVSVINSDNKVDIITVTADRLVDNQWLITKGLKVGQKVIVDGLQFVRPGSPVAKSHEITTKQGSVQGTPGSSTPSQQ</sequence>
<name>A0A090QL89_9GAMM</name>
<dbReference type="Gene3D" id="2.40.50.100">
    <property type="match status" value="1"/>
</dbReference>
<dbReference type="PANTHER" id="PTHR30158">
    <property type="entry name" value="ACRA/E-RELATED COMPONENT OF DRUG EFFLUX TRANSPORTER"/>
    <property type="match status" value="1"/>
</dbReference>
<feature type="signal peptide" evidence="4">
    <location>
        <begin position="1"/>
        <end position="24"/>
    </location>
</feature>
<dbReference type="Pfam" id="PF25917">
    <property type="entry name" value="BSH_RND"/>
    <property type="match status" value="1"/>
</dbReference>
<dbReference type="Gene3D" id="2.40.30.170">
    <property type="match status" value="1"/>
</dbReference>
<feature type="domain" description="Multidrug resistance protein MdtA-like beta-barrel" evidence="7">
    <location>
        <begin position="211"/>
        <end position="299"/>
    </location>
</feature>
<dbReference type="InterPro" id="IPR058627">
    <property type="entry name" value="MdtA-like_C"/>
</dbReference>
<protein>
    <submittedName>
        <fullName evidence="9">RND efflux system membrane fusion protein CmeA</fullName>
    </submittedName>
</protein>
<feature type="domain" description="Multidrug resistance protein MdtA-like alpha-helical hairpin" evidence="5">
    <location>
        <begin position="104"/>
        <end position="174"/>
    </location>
</feature>
<evidence type="ECO:0000259" key="8">
    <source>
        <dbReference type="Pfam" id="PF25967"/>
    </source>
</evidence>
<evidence type="ECO:0000313" key="10">
    <source>
        <dbReference type="Proteomes" id="UP000029227"/>
    </source>
</evidence>
<dbReference type="Pfam" id="PF25944">
    <property type="entry name" value="Beta-barrel_RND"/>
    <property type="match status" value="1"/>
</dbReference>
<dbReference type="Gene3D" id="2.40.420.20">
    <property type="match status" value="1"/>
</dbReference>